<dbReference type="Proteomes" id="UP000094342">
    <property type="component" value="Unassembled WGS sequence"/>
</dbReference>
<evidence type="ECO:0000313" key="1">
    <source>
        <dbReference type="EMBL" id="ODR88470.1"/>
    </source>
</evidence>
<comment type="caution">
    <text evidence="1">The sequence shown here is derived from an EMBL/GenBank/DDBJ whole genome shotgun (WGS) entry which is preliminary data.</text>
</comment>
<evidence type="ECO:0000313" key="2">
    <source>
        <dbReference type="Proteomes" id="UP000094342"/>
    </source>
</evidence>
<dbReference type="EMBL" id="LYBW01000065">
    <property type="protein sequence ID" value="ODR88470.1"/>
    <property type="molecule type" value="Genomic_DNA"/>
</dbReference>
<protein>
    <submittedName>
        <fullName evidence="1">Uncharacterized protein</fullName>
    </submittedName>
</protein>
<dbReference type="AlphaFoldDB" id="A0A1E3V4L2"/>
<keyword evidence="2" id="KW-1185">Reference proteome</keyword>
<sequence length="65" mass="7657">MMDHENESKGADRFISVVGREARNRQFFRYAPSAHQLHIERTDATKNMTRFYALRSNRRCSARPA</sequence>
<gene>
    <name evidence="1" type="ORF">A8M32_26080</name>
</gene>
<accession>A0A1E3V4L2</accession>
<reference evidence="2" key="1">
    <citation type="submission" date="2016-05" db="EMBL/GenBank/DDBJ databases">
        <authorList>
            <person name="Li Y."/>
        </authorList>
    </citation>
    <scope>NUCLEOTIDE SEQUENCE [LARGE SCALE GENOMIC DNA]</scope>
    <source>
        <strain evidence="2">YIC4027</strain>
    </source>
</reference>
<proteinExistence type="predicted"/>
<name>A0A1E3V4L2_9HYPH</name>
<organism evidence="1 2">
    <name type="scientific">Sinorhizobium alkalisoli</name>
    <dbReference type="NCBI Taxonomy" id="1752398"/>
    <lineage>
        <taxon>Bacteria</taxon>
        <taxon>Pseudomonadati</taxon>
        <taxon>Pseudomonadota</taxon>
        <taxon>Alphaproteobacteria</taxon>
        <taxon>Hyphomicrobiales</taxon>
        <taxon>Rhizobiaceae</taxon>
        <taxon>Sinorhizobium/Ensifer group</taxon>
        <taxon>Sinorhizobium</taxon>
    </lineage>
</organism>